<keyword evidence="4" id="KW-0378">Hydrolase</keyword>
<comment type="similarity">
    <text evidence="2">Belongs to the peptidase S54 family.</text>
</comment>
<dbReference type="InterPro" id="IPR035952">
    <property type="entry name" value="Rhomboid-like_sf"/>
</dbReference>
<comment type="subcellular location">
    <subcellularLocation>
        <location evidence="1">Membrane</location>
        <topology evidence="1">Multi-pass membrane protein</topology>
    </subcellularLocation>
</comment>
<evidence type="ECO:0000313" key="11">
    <source>
        <dbReference type="Proteomes" id="UP001152607"/>
    </source>
</evidence>
<dbReference type="OrthoDB" id="10260614at2759"/>
<evidence type="ECO:0000256" key="6">
    <source>
        <dbReference type="ARBA" id="ARBA00023136"/>
    </source>
</evidence>
<proteinExistence type="inferred from homology"/>
<sequence>MGPAYCALDMTSILSRSRRAFVRPQSLYQGVRSTRVEVRWLEYRTFCNTSSRQAAESSPFVRYQQQHEPPTDYGHGNYQESQQSGWTGGGQYQPPGGIKIRIIRPALFTLGLSITFVAAFAFFKAKQELKPVRRTLSSFLPQIPSRRTTAPGPIELVEDSWKQLSPLSKLSYGIIGFNSSIHLASYLFPKTWMSLWHIPSLNRNSTLLTSAFVHSGLFHLGFNMWACSNFVPAVGYSPLFRGDQPSICAFILSTALLTGFSQHVASAVFQRGTMKTVPCGGLSGALFALFGAYCMERPTAHVGIVFIPLELEAQYFLPSIMLFDLVGMVRGFQFVNLGHAAHLSGALLGIAYSYFDGYRNVWRPAVDTWKRILLKQRKA</sequence>
<dbReference type="GO" id="GO:0016020">
    <property type="term" value="C:membrane"/>
    <property type="evidence" value="ECO:0007669"/>
    <property type="project" value="UniProtKB-SubCell"/>
</dbReference>
<dbReference type="GO" id="GO:0006465">
    <property type="term" value="P:signal peptide processing"/>
    <property type="evidence" value="ECO:0007669"/>
    <property type="project" value="TreeGrafter"/>
</dbReference>
<evidence type="ECO:0000259" key="9">
    <source>
        <dbReference type="Pfam" id="PF01694"/>
    </source>
</evidence>
<dbReference type="InterPro" id="IPR050925">
    <property type="entry name" value="Rhomboid_protease_S54"/>
</dbReference>
<name>A0A9W4XXA6_9PLEO</name>
<dbReference type="Proteomes" id="UP001152607">
    <property type="component" value="Unassembled WGS sequence"/>
</dbReference>
<dbReference type="Pfam" id="PF01694">
    <property type="entry name" value="Rhomboid"/>
    <property type="match status" value="1"/>
</dbReference>
<feature type="transmembrane region" description="Helical" evidence="8">
    <location>
        <begin position="102"/>
        <end position="123"/>
    </location>
</feature>
<comment type="caution">
    <text evidence="10">The sequence shown here is derived from an EMBL/GenBank/DDBJ whole genome shotgun (WGS) entry which is preliminary data.</text>
</comment>
<keyword evidence="3 8" id="KW-0812">Transmembrane</keyword>
<evidence type="ECO:0000256" key="5">
    <source>
        <dbReference type="ARBA" id="ARBA00022989"/>
    </source>
</evidence>
<dbReference type="EMBL" id="CAOQHR010000013">
    <property type="protein sequence ID" value="CAI6342276.1"/>
    <property type="molecule type" value="Genomic_DNA"/>
</dbReference>
<keyword evidence="11" id="KW-1185">Reference proteome</keyword>
<protein>
    <recommendedName>
        <fullName evidence="9">Peptidase S54 rhomboid domain-containing protein</fullName>
    </recommendedName>
</protein>
<evidence type="ECO:0000256" key="3">
    <source>
        <dbReference type="ARBA" id="ARBA00022692"/>
    </source>
</evidence>
<gene>
    <name evidence="10" type="ORF">PDIGIT_LOCUS15481</name>
</gene>
<dbReference type="PANTHER" id="PTHR43731:SF14">
    <property type="entry name" value="PRESENILIN-ASSOCIATED RHOMBOID-LIKE PROTEIN, MITOCHONDRIAL"/>
    <property type="match status" value="1"/>
</dbReference>
<feature type="domain" description="Peptidase S54 rhomboid" evidence="9">
    <location>
        <begin position="206"/>
        <end position="357"/>
    </location>
</feature>
<accession>A0A9W4XXA6</accession>
<dbReference type="Gene3D" id="1.20.1540.10">
    <property type="entry name" value="Rhomboid-like"/>
    <property type="match status" value="1"/>
</dbReference>
<keyword evidence="5 8" id="KW-1133">Transmembrane helix</keyword>
<dbReference type="GO" id="GO:0004252">
    <property type="term" value="F:serine-type endopeptidase activity"/>
    <property type="evidence" value="ECO:0007669"/>
    <property type="project" value="InterPro"/>
</dbReference>
<evidence type="ECO:0000313" key="10">
    <source>
        <dbReference type="EMBL" id="CAI6342276.1"/>
    </source>
</evidence>
<evidence type="ECO:0000256" key="4">
    <source>
        <dbReference type="ARBA" id="ARBA00022801"/>
    </source>
</evidence>
<keyword evidence="6 8" id="KW-0472">Membrane</keyword>
<dbReference type="SUPFAM" id="SSF144091">
    <property type="entry name" value="Rhomboid-like"/>
    <property type="match status" value="1"/>
</dbReference>
<feature type="region of interest" description="Disordered" evidence="7">
    <location>
        <begin position="57"/>
        <end position="90"/>
    </location>
</feature>
<dbReference type="PANTHER" id="PTHR43731">
    <property type="entry name" value="RHOMBOID PROTEASE"/>
    <property type="match status" value="1"/>
</dbReference>
<reference evidence="10" key="1">
    <citation type="submission" date="2023-01" db="EMBL/GenBank/DDBJ databases">
        <authorList>
            <person name="Van Ghelder C."/>
            <person name="Rancurel C."/>
        </authorList>
    </citation>
    <scope>NUCLEOTIDE SEQUENCE</scope>
    <source>
        <strain evidence="10">CNCM I-4278</strain>
    </source>
</reference>
<dbReference type="InterPro" id="IPR022764">
    <property type="entry name" value="Peptidase_S54_rhomboid_dom"/>
</dbReference>
<dbReference type="AlphaFoldDB" id="A0A9W4XXA6"/>
<evidence type="ECO:0000256" key="8">
    <source>
        <dbReference type="SAM" id="Phobius"/>
    </source>
</evidence>
<evidence type="ECO:0000256" key="7">
    <source>
        <dbReference type="SAM" id="MobiDB-lite"/>
    </source>
</evidence>
<evidence type="ECO:0000256" key="2">
    <source>
        <dbReference type="ARBA" id="ARBA00009045"/>
    </source>
</evidence>
<organism evidence="10 11">
    <name type="scientific">Periconia digitata</name>
    <dbReference type="NCBI Taxonomy" id="1303443"/>
    <lineage>
        <taxon>Eukaryota</taxon>
        <taxon>Fungi</taxon>
        <taxon>Dikarya</taxon>
        <taxon>Ascomycota</taxon>
        <taxon>Pezizomycotina</taxon>
        <taxon>Dothideomycetes</taxon>
        <taxon>Pleosporomycetidae</taxon>
        <taxon>Pleosporales</taxon>
        <taxon>Massarineae</taxon>
        <taxon>Periconiaceae</taxon>
        <taxon>Periconia</taxon>
    </lineage>
</organism>
<evidence type="ECO:0000256" key="1">
    <source>
        <dbReference type="ARBA" id="ARBA00004141"/>
    </source>
</evidence>